<keyword evidence="2" id="KW-1185">Reference proteome</keyword>
<comment type="caution">
    <text evidence="1">The sequence shown here is derived from an EMBL/GenBank/DDBJ whole genome shotgun (WGS) entry which is preliminary data.</text>
</comment>
<proteinExistence type="predicted"/>
<dbReference type="EMBL" id="BAABJZ010000107">
    <property type="protein sequence ID" value="GAA4903721.1"/>
    <property type="molecule type" value="Genomic_DNA"/>
</dbReference>
<protein>
    <submittedName>
        <fullName evidence="1">Uncharacterized protein</fullName>
    </submittedName>
</protein>
<accession>A0ABP9FHY4</accession>
<gene>
    <name evidence="1" type="ORF">GCM10023333_42550</name>
</gene>
<name>A0ABP9FHY4_9GAMM</name>
<reference evidence="2" key="1">
    <citation type="journal article" date="2019" name="Int. J. Syst. Evol. Microbiol.">
        <title>The Global Catalogue of Microorganisms (GCM) 10K type strain sequencing project: providing services to taxonomists for standard genome sequencing and annotation.</title>
        <authorList>
            <consortium name="The Broad Institute Genomics Platform"/>
            <consortium name="The Broad Institute Genome Sequencing Center for Infectious Disease"/>
            <person name="Wu L."/>
            <person name="Ma J."/>
        </authorList>
    </citation>
    <scope>NUCLEOTIDE SEQUENCE [LARGE SCALE GENOMIC DNA]</scope>
    <source>
        <strain evidence="2">JCM 18401</strain>
    </source>
</reference>
<dbReference type="Proteomes" id="UP001499988">
    <property type="component" value="Unassembled WGS sequence"/>
</dbReference>
<organism evidence="1 2">
    <name type="scientific">Ferrimonas pelagia</name>
    <dbReference type="NCBI Taxonomy" id="1177826"/>
    <lineage>
        <taxon>Bacteria</taxon>
        <taxon>Pseudomonadati</taxon>
        <taxon>Pseudomonadota</taxon>
        <taxon>Gammaproteobacteria</taxon>
        <taxon>Alteromonadales</taxon>
        <taxon>Ferrimonadaceae</taxon>
        <taxon>Ferrimonas</taxon>
    </lineage>
</organism>
<sequence length="102" mass="10639">MTNKIGVATVGITQNAYKADPADFSLGSGSLPQCSVTASFELDVMGSTGDDYVCYFVRSLDLTGFSSAVTSTINATAKDDESNMATPSTNIQLQTVLFTPAP</sequence>
<dbReference type="RefSeq" id="WP_345337541.1">
    <property type="nucleotide sequence ID" value="NZ_BAABJZ010000107.1"/>
</dbReference>
<evidence type="ECO:0000313" key="1">
    <source>
        <dbReference type="EMBL" id="GAA4903721.1"/>
    </source>
</evidence>
<evidence type="ECO:0000313" key="2">
    <source>
        <dbReference type="Proteomes" id="UP001499988"/>
    </source>
</evidence>